<reference evidence="2 3" key="1">
    <citation type="submission" date="2014-12" db="EMBL/GenBank/DDBJ databases">
        <title>Frankia sp. BMG5.1 draft genome.</title>
        <authorList>
            <person name="Gtari M."/>
            <person name="Ghodhbane-Gtari F."/>
            <person name="Nouioui I."/>
            <person name="Ktari A."/>
            <person name="Hezbri K."/>
            <person name="Mimouni W."/>
            <person name="Sbissi I."/>
            <person name="Ayari A."/>
            <person name="Yamanaka T."/>
            <person name="Normand P."/>
            <person name="Tisa L.S."/>
            <person name="Boudabous A."/>
        </authorList>
    </citation>
    <scope>NUCLEOTIDE SEQUENCE [LARGE SCALE GENOMIC DNA]</scope>
    <source>
        <strain evidence="2 3">BMG5.1</strain>
    </source>
</reference>
<proteinExistence type="predicted"/>
<accession>A0ABR5F3S2</accession>
<sequence length="126" mass="13862">MSMSEVDILRARADALQDSLDEADRYARECRAVAARLRAPLDRLSDVTIDVRGMRSKSARIDRARTRAESARNAVGSARANVSDMVDELQNIARRYERKADAARADLTVATSRLAMAVTKQSVVGP</sequence>
<feature type="coiled-coil region" evidence="1">
    <location>
        <begin position="54"/>
        <end position="113"/>
    </location>
</feature>
<evidence type="ECO:0000256" key="1">
    <source>
        <dbReference type="SAM" id="Coils"/>
    </source>
</evidence>
<comment type="caution">
    <text evidence="2">The sequence shown here is derived from an EMBL/GenBank/DDBJ whole genome shotgun (WGS) entry which is preliminary data.</text>
</comment>
<dbReference type="EMBL" id="JWIO01000016">
    <property type="protein sequence ID" value="KLL11329.1"/>
    <property type="molecule type" value="Genomic_DNA"/>
</dbReference>
<name>A0ABR5F3S2_9ACTN</name>
<dbReference type="Proteomes" id="UP000035425">
    <property type="component" value="Unassembled WGS sequence"/>
</dbReference>
<keyword evidence="1" id="KW-0175">Coiled coil</keyword>
<evidence type="ECO:0008006" key="4">
    <source>
        <dbReference type="Google" id="ProtNLM"/>
    </source>
</evidence>
<protein>
    <recommendedName>
        <fullName evidence="4">Excreted virulence factor EspC, type VII ESX diderm</fullName>
    </recommendedName>
</protein>
<evidence type="ECO:0000313" key="2">
    <source>
        <dbReference type="EMBL" id="KLL11329.1"/>
    </source>
</evidence>
<organism evidence="2 3">
    <name type="scientific">Protofrankia coriariae</name>
    <dbReference type="NCBI Taxonomy" id="1562887"/>
    <lineage>
        <taxon>Bacteria</taxon>
        <taxon>Bacillati</taxon>
        <taxon>Actinomycetota</taxon>
        <taxon>Actinomycetes</taxon>
        <taxon>Frankiales</taxon>
        <taxon>Frankiaceae</taxon>
        <taxon>Protofrankia</taxon>
    </lineage>
</organism>
<evidence type="ECO:0000313" key="3">
    <source>
        <dbReference type="Proteomes" id="UP000035425"/>
    </source>
</evidence>
<keyword evidence="3" id="KW-1185">Reference proteome</keyword>
<gene>
    <name evidence="2" type="ORF">FrCorBMG51_11970</name>
</gene>